<proteinExistence type="predicted"/>
<dbReference type="SUPFAM" id="SSF53448">
    <property type="entry name" value="Nucleotide-diphospho-sugar transferases"/>
    <property type="match status" value="2"/>
</dbReference>
<name>A0ABP9XJY5_9FUNG</name>
<dbReference type="PANTHER" id="PTHR33604:SF3">
    <property type="entry name" value="OSJNBA0004B13.7 PROTEIN"/>
    <property type="match status" value="1"/>
</dbReference>
<dbReference type="Proteomes" id="UP001476247">
    <property type="component" value="Unassembled WGS sequence"/>
</dbReference>
<evidence type="ECO:0000313" key="3">
    <source>
        <dbReference type="EMBL" id="GAA5795119.1"/>
    </source>
</evidence>
<organism evidence="3 4">
    <name type="scientific">Helicostylum pulchrum</name>
    <dbReference type="NCBI Taxonomy" id="562976"/>
    <lineage>
        <taxon>Eukaryota</taxon>
        <taxon>Fungi</taxon>
        <taxon>Fungi incertae sedis</taxon>
        <taxon>Mucoromycota</taxon>
        <taxon>Mucoromycotina</taxon>
        <taxon>Mucoromycetes</taxon>
        <taxon>Mucorales</taxon>
        <taxon>Mucorineae</taxon>
        <taxon>Mucoraceae</taxon>
        <taxon>Helicostylum</taxon>
    </lineage>
</organism>
<feature type="region of interest" description="Disordered" evidence="1">
    <location>
        <begin position="1"/>
        <end position="40"/>
    </location>
</feature>
<protein>
    <submittedName>
        <fullName evidence="3">Uncharacterized protein</fullName>
    </submittedName>
</protein>
<feature type="transmembrane region" description="Helical" evidence="2">
    <location>
        <begin position="49"/>
        <end position="66"/>
    </location>
</feature>
<evidence type="ECO:0000256" key="2">
    <source>
        <dbReference type="SAM" id="Phobius"/>
    </source>
</evidence>
<evidence type="ECO:0000313" key="4">
    <source>
        <dbReference type="Proteomes" id="UP001476247"/>
    </source>
</evidence>
<dbReference type="InterPro" id="IPR029044">
    <property type="entry name" value="Nucleotide-diphossugar_trans"/>
</dbReference>
<accession>A0ABP9XJY5</accession>
<gene>
    <name evidence="3" type="ORF">HPULCUR_000471</name>
</gene>
<keyword evidence="2" id="KW-0812">Transmembrane</keyword>
<comment type="caution">
    <text evidence="3">The sequence shown here is derived from an EMBL/GenBank/DDBJ whole genome shotgun (WGS) entry which is preliminary data.</text>
</comment>
<dbReference type="PANTHER" id="PTHR33604">
    <property type="entry name" value="OSJNBA0004B13.7 PROTEIN"/>
    <property type="match status" value="1"/>
</dbReference>
<keyword evidence="4" id="KW-1185">Reference proteome</keyword>
<keyword evidence="2" id="KW-1133">Transmembrane helix</keyword>
<sequence>MSIDEDDLERAGTRSRRQLSNSRQYSVYPPENPLHDIKKSNSLNKRPRSVILISITILILFILFLANTSRTSTTELSNQKTSTFEETTEFKESKQLTDYALLHKLFNEKNGAVSSSRVNFNNLDAINPGQNSFVHRLSKGAVLGHTFDELRRLTNSISLPTTLPAKQHRRVPVTAIIHTKTVTQLYIQVQSVLTQTALPEHIWILCDTNQKAEVDARIMTLDRRRVTVMARDNIDSIPHKWLQVMGHISTDFVWLIDQDIVPGKRYLENLLKLSLTKQYKSSLLGTEAAVLNTKYKDRIECIPTSMNSGSRQMKSQVVDMINDSWLLHRSWVPFILEEIEKGNTNVSLEPLTGLFISRILYMNAGIPSIALPTDPIERAYWGDVRLQKSKKSETCKAIERFVKNQDMKSLPIYDNLFYRNNGYRTVSTETTTSTAAPIFIYMDSMQALENLATLVCKFESKEDVDVHVVAGGIRKLSDLQVKVYLTHACDKSIVNVIVHDISVLHTSSNWEAINSLLHRLTRIMSVIQPKVLIHNIDKENAFYSSIQSASKISDVTTIYLPMDDIPHALWITELPVDTLSKWNAFSIKILINTDKKPHALARLLNSATNAYYLGDNVELSILMDHSTDQLTQTFVTNFIWKRGTKNVRHRIAQAGKSHLFAEAWYPASNDEYGIVLSNDVELSKYYYIWAKYTILKYRYVEAEKTMNMFGISLYRPPLIETDPSGRYPFNPNQVLSKAGFAEKMDQPFLMQWPSYSGAIFFPEHWREFHDYITARTADVYGFDMQDITIPDLRSNEWVKSWRRYFEELIYLRSYTMLYPNFKESLSTQHVELRKETMREEFKNAIAVYNVPLMDQTDEISTLKLPSFDDLPVLDIWGQVTNHQELKDRGLELHDEISSCPAPLEEENQYDPTDLLCPFARIVTLSVNDENDPLPELPPLEVTVYN</sequence>
<dbReference type="EMBL" id="BAABUJ010000004">
    <property type="protein sequence ID" value="GAA5795119.1"/>
    <property type="molecule type" value="Genomic_DNA"/>
</dbReference>
<keyword evidence="2" id="KW-0472">Membrane</keyword>
<reference evidence="3 4" key="1">
    <citation type="submission" date="2024-04" db="EMBL/GenBank/DDBJ databases">
        <title>genome sequences of Mucor flavus KT1a and Helicostylum pulchrum KT1b strains isolation_sourced from the surface of a dry-aged beef.</title>
        <authorList>
            <person name="Toyotome T."/>
            <person name="Hosono M."/>
            <person name="Torimaru M."/>
            <person name="Fukuda K."/>
            <person name="Mikami N."/>
        </authorList>
    </citation>
    <scope>NUCLEOTIDE SEQUENCE [LARGE SCALE GENOMIC DNA]</scope>
    <source>
        <strain evidence="3 4">KT1b</strain>
    </source>
</reference>
<evidence type="ECO:0000256" key="1">
    <source>
        <dbReference type="SAM" id="MobiDB-lite"/>
    </source>
</evidence>